<feature type="transmembrane region" description="Helical" evidence="1">
    <location>
        <begin position="139"/>
        <end position="157"/>
    </location>
</feature>
<dbReference type="CDD" id="cd01949">
    <property type="entry name" value="GGDEF"/>
    <property type="match status" value="1"/>
</dbReference>
<keyword evidence="5" id="KW-1185">Reference proteome</keyword>
<evidence type="ECO:0000259" key="3">
    <source>
        <dbReference type="PROSITE" id="PS50887"/>
    </source>
</evidence>
<gene>
    <name evidence="4" type="ORF">BJ968_003263</name>
</gene>
<accession>A0A7Y9J264</accession>
<feature type="transmembrane region" description="Helical" evidence="1">
    <location>
        <begin position="100"/>
        <end position="119"/>
    </location>
</feature>
<feature type="chain" id="PRO_5038863636" evidence="2">
    <location>
        <begin position="18"/>
        <end position="523"/>
    </location>
</feature>
<organism evidence="4 5">
    <name type="scientific">Kineococcus aurantiacus</name>
    <dbReference type="NCBI Taxonomy" id="37633"/>
    <lineage>
        <taxon>Bacteria</taxon>
        <taxon>Bacillati</taxon>
        <taxon>Actinomycetota</taxon>
        <taxon>Actinomycetes</taxon>
        <taxon>Kineosporiales</taxon>
        <taxon>Kineosporiaceae</taxon>
        <taxon>Kineococcus</taxon>
    </lineage>
</organism>
<dbReference type="EMBL" id="JACCBB010000001">
    <property type="protein sequence ID" value="NYD23723.1"/>
    <property type="molecule type" value="Genomic_DNA"/>
</dbReference>
<dbReference type="Gene3D" id="3.30.450.20">
    <property type="entry name" value="PAS domain"/>
    <property type="match status" value="1"/>
</dbReference>
<dbReference type="InterPro" id="IPR035965">
    <property type="entry name" value="PAS-like_dom_sf"/>
</dbReference>
<dbReference type="InterPro" id="IPR050469">
    <property type="entry name" value="Diguanylate_Cyclase"/>
</dbReference>
<feature type="signal peptide" evidence="2">
    <location>
        <begin position="1"/>
        <end position="17"/>
    </location>
</feature>
<name>A0A7Y9J264_9ACTN</name>
<sequence>MPAALVAAFTLATVLNAATAALAWRQRARTPAARALAAATGSLALWSALTAPQLVRLPPAVHAVLAHASFAGILGSVVGLHLLFRLVADPHFQPGRAHRAHLVLVPTAILLAVATDPWHHLVFAAISPLPGPPWYDSRFGPLFWAHAGWCYLLLLAADVRLARAWLTGTSVLRAQAGTLLLAGAVPLAGNVVLTATHAFSGQDLTPLFFTATGVLAARAVLRGGLLRVVPVARGAVVDTIGDHIVVVDVGGTVVDVNPAGRAHLRLVRPHLPRDPVGLPASEFLGPRALGDLPGGQVHYALEYRPGVHLDVKVTAITDRRGRPLGRVVGRDVTDLVQTRRRLEELRAQLAEEAVRDPLTGLHNRRHLDPVAAGLVRGAGPDRPLAVLAVDVDHFKAVNDAHGHATGDDVLVAVAHALAATARTGDLVARTGGEEFVLVLPGADPAALARRAGDFHRACAAVRVTTPAGDVLSPTVSVGTAVTTDPAAAFAVVLARADGALYEAKATGRDRVVHAGDAEPAHPR</sequence>
<keyword evidence="1" id="KW-0472">Membrane</keyword>
<evidence type="ECO:0000256" key="2">
    <source>
        <dbReference type="SAM" id="SignalP"/>
    </source>
</evidence>
<dbReference type="NCBIfam" id="TIGR00254">
    <property type="entry name" value="GGDEF"/>
    <property type="match status" value="1"/>
</dbReference>
<dbReference type="InterPro" id="IPR000160">
    <property type="entry name" value="GGDEF_dom"/>
</dbReference>
<protein>
    <submittedName>
        <fullName evidence="4">Diguanylate cyclase (GGDEF)-like protein</fullName>
    </submittedName>
</protein>
<dbReference type="Gene3D" id="3.30.70.270">
    <property type="match status" value="1"/>
</dbReference>
<dbReference type="FunFam" id="3.30.70.270:FF:000001">
    <property type="entry name" value="Diguanylate cyclase domain protein"/>
    <property type="match status" value="1"/>
</dbReference>
<feature type="transmembrane region" description="Helical" evidence="1">
    <location>
        <begin position="178"/>
        <end position="198"/>
    </location>
</feature>
<dbReference type="GO" id="GO:0043709">
    <property type="term" value="P:cell adhesion involved in single-species biofilm formation"/>
    <property type="evidence" value="ECO:0007669"/>
    <property type="project" value="TreeGrafter"/>
</dbReference>
<reference evidence="4 5" key="1">
    <citation type="submission" date="2020-07" db="EMBL/GenBank/DDBJ databases">
        <title>Sequencing the genomes of 1000 actinobacteria strains.</title>
        <authorList>
            <person name="Klenk H.-P."/>
        </authorList>
    </citation>
    <scope>NUCLEOTIDE SEQUENCE [LARGE SCALE GENOMIC DNA]</scope>
    <source>
        <strain evidence="4 5">DSM 7487</strain>
    </source>
</reference>
<comment type="caution">
    <text evidence="4">The sequence shown here is derived from an EMBL/GenBank/DDBJ whole genome shotgun (WGS) entry which is preliminary data.</text>
</comment>
<proteinExistence type="predicted"/>
<dbReference type="InterPro" id="IPR031621">
    <property type="entry name" value="HisKA_7TM"/>
</dbReference>
<keyword evidence="2" id="KW-0732">Signal</keyword>
<dbReference type="GO" id="GO:1902201">
    <property type="term" value="P:negative regulation of bacterial-type flagellum-dependent cell motility"/>
    <property type="evidence" value="ECO:0007669"/>
    <property type="project" value="TreeGrafter"/>
</dbReference>
<dbReference type="SMART" id="SM00267">
    <property type="entry name" value="GGDEF"/>
    <property type="match status" value="1"/>
</dbReference>
<dbReference type="AlphaFoldDB" id="A0A7Y9J264"/>
<dbReference type="SUPFAM" id="SSF55073">
    <property type="entry name" value="Nucleotide cyclase"/>
    <property type="match status" value="1"/>
</dbReference>
<evidence type="ECO:0000313" key="5">
    <source>
        <dbReference type="Proteomes" id="UP000521922"/>
    </source>
</evidence>
<dbReference type="RefSeq" id="WP_179753640.1">
    <property type="nucleotide sequence ID" value="NZ_BAAAGN010000011.1"/>
</dbReference>
<dbReference type="InterPro" id="IPR043128">
    <property type="entry name" value="Rev_trsase/Diguanyl_cyclase"/>
</dbReference>
<dbReference type="PROSITE" id="PS50887">
    <property type="entry name" value="GGDEF"/>
    <property type="match status" value="1"/>
</dbReference>
<dbReference type="PANTHER" id="PTHR45138:SF9">
    <property type="entry name" value="DIGUANYLATE CYCLASE DGCM-RELATED"/>
    <property type="match status" value="1"/>
</dbReference>
<feature type="domain" description="GGDEF" evidence="3">
    <location>
        <begin position="382"/>
        <end position="516"/>
    </location>
</feature>
<keyword evidence="1" id="KW-0812">Transmembrane</keyword>
<evidence type="ECO:0000256" key="1">
    <source>
        <dbReference type="SAM" id="Phobius"/>
    </source>
</evidence>
<evidence type="ECO:0000313" key="4">
    <source>
        <dbReference type="EMBL" id="NYD23723.1"/>
    </source>
</evidence>
<dbReference type="Pfam" id="PF16927">
    <property type="entry name" value="HisKA_7TM"/>
    <property type="match status" value="1"/>
</dbReference>
<dbReference type="GO" id="GO:0005886">
    <property type="term" value="C:plasma membrane"/>
    <property type="evidence" value="ECO:0007669"/>
    <property type="project" value="TreeGrafter"/>
</dbReference>
<dbReference type="PANTHER" id="PTHR45138">
    <property type="entry name" value="REGULATORY COMPONENTS OF SENSORY TRANSDUCTION SYSTEM"/>
    <property type="match status" value="1"/>
</dbReference>
<dbReference type="Proteomes" id="UP000521922">
    <property type="component" value="Unassembled WGS sequence"/>
</dbReference>
<dbReference type="Pfam" id="PF00990">
    <property type="entry name" value="GGDEF"/>
    <property type="match status" value="1"/>
</dbReference>
<dbReference type="SUPFAM" id="SSF55785">
    <property type="entry name" value="PYP-like sensor domain (PAS domain)"/>
    <property type="match status" value="1"/>
</dbReference>
<dbReference type="InterPro" id="IPR029787">
    <property type="entry name" value="Nucleotide_cyclase"/>
</dbReference>
<feature type="transmembrane region" description="Helical" evidence="1">
    <location>
        <begin position="64"/>
        <end position="88"/>
    </location>
</feature>
<keyword evidence="1" id="KW-1133">Transmembrane helix</keyword>
<dbReference type="GO" id="GO:0052621">
    <property type="term" value="F:diguanylate cyclase activity"/>
    <property type="evidence" value="ECO:0007669"/>
    <property type="project" value="TreeGrafter"/>
</dbReference>